<keyword evidence="2" id="KW-1185">Reference proteome</keyword>
<comment type="caution">
    <text evidence="1">The sequence shown here is derived from an EMBL/GenBank/DDBJ whole genome shotgun (WGS) entry which is preliminary data.</text>
</comment>
<gene>
    <name evidence="1" type="ORF">rsdtw13_22660</name>
</gene>
<evidence type="ECO:0000313" key="2">
    <source>
        <dbReference type="Proteomes" id="UP001058074"/>
    </source>
</evidence>
<sequence length="686" mass="76704">MKKISNKIIVAIVCCCLLTSIIITAIATIKTKSIIRSGMEDNLVQLSKNKANSINSVLLNAENYIDSIDYFLSTTVDKSKLKGDEKYTADYVKMVDAYVQKISQTYREASSVSVIVNPKLTESLQEITYKRDNLGSDLSKVQRYNKEDFKEDNKKLEWYYKPAQSRYDTWRDPYEDEASKSKRISLTRPLFINDELVAMISVELFFDNYEKMINSLKVYNEGYFFLANNNMEYLVNKKQTAGKSVKAVLGNNINLTKDTSKVQYYNNQGKKSVLYYSKLVNGEILGVTVEESDIFSEMNSSIMVIFIITMGICIAVSILAFVISRKISNPIKDITYLVNVTSDLNLKDQGLGDKINRYKDETGIIGRSVINLRRTLKSIILDIKGCSNETFNHSHNLNIATENLENTAHSINESMTFLAEGSKEQAEKAESGSEKLIYLSDQIENVFHVTDRIKSYLVEVNNVNDEAIKTVEQLVEKIEKAGKAGEKNREQVKDLSDKSKFIEDITVTIGKISEQTKLLALNAAIEAARAGEAGKGFGVVADEIRSLSENTADATKKIGKIIGEICSEINNTEADINKSNSTLAEANHFMENSKNSISDMKVAFDKMNNKVGNLISNIENIRHYKDDVVDSIQGITAIAQESAAAIEEVSASVFDQVESVKNVSQSAEELKEVVTKLENMIGKFSI</sequence>
<dbReference type="Proteomes" id="UP001058074">
    <property type="component" value="Unassembled WGS sequence"/>
</dbReference>
<reference evidence="1" key="1">
    <citation type="journal article" date="2025" name="Int. J. Syst. Evol. Microbiol.">
        <title>Inconstantimicrobium mannanitabidum sp. nov., a novel member of the family Clostridiaceae isolated from anoxic soil under the treatment of reductive soil disinfestation.</title>
        <authorList>
            <person name="Ueki A."/>
            <person name="Tonouchi A."/>
            <person name="Honma S."/>
            <person name="Kaku N."/>
            <person name="Ueki K."/>
        </authorList>
    </citation>
    <scope>NUCLEOTIDE SEQUENCE</scope>
    <source>
        <strain evidence="1">TW13</strain>
    </source>
</reference>
<name>A0ACB5RCM6_9CLOT</name>
<accession>A0ACB5RCM6</accession>
<evidence type="ECO:0000313" key="1">
    <source>
        <dbReference type="EMBL" id="GKX67008.1"/>
    </source>
</evidence>
<proteinExistence type="predicted"/>
<organism evidence="1 2">
    <name type="scientific">Inconstantimicrobium mannanitabidum</name>
    <dbReference type="NCBI Taxonomy" id="1604901"/>
    <lineage>
        <taxon>Bacteria</taxon>
        <taxon>Bacillati</taxon>
        <taxon>Bacillota</taxon>
        <taxon>Clostridia</taxon>
        <taxon>Eubacteriales</taxon>
        <taxon>Clostridiaceae</taxon>
        <taxon>Inconstantimicrobium</taxon>
    </lineage>
</organism>
<dbReference type="EMBL" id="BROD01000001">
    <property type="protein sequence ID" value="GKX67008.1"/>
    <property type="molecule type" value="Genomic_DNA"/>
</dbReference>
<protein>
    <submittedName>
        <fullName evidence="1">Methyl-accepting chemotaxis protein</fullName>
    </submittedName>
</protein>